<dbReference type="PROSITE" id="PS51459">
    <property type="entry name" value="FIDO"/>
    <property type="match status" value="1"/>
</dbReference>
<dbReference type="WBParaSite" id="jg9007">
    <property type="protein sequence ID" value="jg9007"/>
    <property type="gene ID" value="jg9007"/>
</dbReference>
<organism evidence="3 4">
    <name type="scientific">Ditylenchus dipsaci</name>
    <dbReference type="NCBI Taxonomy" id="166011"/>
    <lineage>
        <taxon>Eukaryota</taxon>
        <taxon>Metazoa</taxon>
        <taxon>Ecdysozoa</taxon>
        <taxon>Nematoda</taxon>
        <taxon>Chromadorea</taxon>
        <taxon>Rhabditida</taxon>
        <taxon>Tylenchina</taxon>
        <taxon>Tylenchomorpha</taxon>
        <taxon>Sphaerularioidea</taxon>
        <taxon>Anguinidae</taxon>
        <taxon>Anguininae</taxon>
        <taxon>Ditylenchus</taxon>
    </lineage>
</organism>
<protein>
    <submittedName>
        <fullName evidence="4">Fido domain-containing protein</fullName>
    </submittedName>
</protein>
<feature type="region of interest" description="Disordered" evidence="1">
    <location>
        <begin position="179"/>
        <end position="201"/>
    </location>
</feature>
<accession>A0A915EU54</accession>
<sequence>MESYQRPFLEPTNSYMRNLCENNPNFLLDRGSRTTDMSDLWLSLKPDEINPEIITTDELYEIHRVCYEHESKQFLDPKYLKAGDDVQKASRIRAQILPHLNKKENEQLKRLDSARDALCQKISTVVNWKELIYRIYCKDVTEMVQPGTTAEIPITLEDVCTLLSEGLLPMIGGRHKLEDSSLERDSDEKTPATGQAPTHTMDAERRQLVGNIAKAYARVLTTTDVPLNEYYLTNLHYTLFEKTEQAKDGGAIGHGKYDKLNEGVTWIGEQMKGSEVDKVTLAAMGALTAFVVHPFADGNTQVSQLFQTSILVRAGYPPSRTEVIEFEKCVTEFTNKSRDPRHFVRHMINSLEHTIVEACFPLQ</sequence>
<proteinExistence type="predicted"/>
<dbReference type="InterPro" id="IPR036597">
    <property type="entry name" value="Fido-like_dom_sf"/>
</dbReference>
<reference evidence="4" key="1">
    <citation type="submission" date="2022-11" db="UniProtKB">
        <authorList>
            <consortium name="WormBaseParasite"/>
        </authorList>
    </citation>
    <scope>IDENTIFICATION</scope>
</reference>
<feature type="compositionally biased region" description="Basic and acidic residues" evidence="1">
    <location>
        <begin position="179"/>
        <end position="190"/>
    </location>
</feature>
<keyword evidence="3" id="KW-1185">Reference proteome</keyword>
<evidence type="ECO:0000313" key="3">
    <source>
        <dbReference type="Proteomes" id="UP000887574"/>
    </source>
</evidence>
<evidence type="ECO:0000259" key="2">
    <source>
        <dbReference type="PROSITE" id="PS51459"/>
    </source>
</evidence>
<dbReference type="InterPro" id="IPR003812">
    <property type="entry name" value="Fido"/>
</dbReference>
<feature type="domain" description="Fido" evidence="2">
    <location>
        <begin position="227"/>
        <end position="353"/>
    </location>
</feature>
<dbReference type="SUPFAM" id="SSF140931">
    <property type="entry name" value="Fic-like"/>
    <property type="match status" value="1"/>
</dbReference>
<dbReference type="AlphaFoldDB" id="A0A915EU54"/>
<dbReference type="Proteomes" id="UP000887574">
    <property type="component" value="Unplaced"/>
</dbReference>
<evidence type="ECO:0000256" key="1">
    <source>
        <dbReference type="SAM" id="MobiDB-lite"/>
    </source>
</evidence>
<name>A0A915EU54_9BILA</name>
<evidence type="ECO:0000313" key="4">
    <source>
        <dbReference type="WBParaSite" id="jg9007"/>
    </source>
</evidence>
<dbReference type="Gene3D" id="1.10.3290.10">
    <property type="entry name" value="Fido-like domain"/>
    <property type="match status" value="1"/>
</dbReference>